<dbReference type="PANTHER" id="PTHR10963">
    <property type="entry name" value="GLYCOSYL HYDROLASE-RELATED"/>
    <property type="match status" value="1"/>
</dbReference>
<dbReference type="GO" id="GO:0009277">
    <property type="term" value="C:fungal-type cell wall"/>
    <property type="evidence" value="ECO:0007669"/>
    <property type="project" value="TreeGrafter"/>
</dbReference>
<dbReference type="EMBL" id="CDQK01000002">
    <property type="protein sequence ID" value="CEP21637.1"/>
    <property type="molecule type" value="Genomic_DNA"/>
</dbReference>
<feature type="region of interest" description="Disordered" evidence="4">
    <location>
        <begin position="336"/>
        <end position="509"/>
    </location>
</feature>
<protein>
    <submittedName>
        <fullName evidence="7">UTR2 protein</fullName>
    </submittedName>
</protein>
<keyword evidence="1 5" id="KW-0732">Signal</keyword>
<dbReference type="InterPro" id="IPR050546">
    <property type="entry name" value="Glycosyl_Hydrlase_16"/>
</dbReference>
<evidence type="ECO:0000256" key="5">
    <source>
        <dbReference type="SAM" id="SignalP"/>
    </source>
</evidence>
<dbReference type="SUPFAM" id="SSF49899">
    <property type="entry name" value="Concanavalin A-like lectins/glucanases"/>
    <property type="match status" value="1"/>
</dbReference>
<evidence type="ECO:0000259" key="6">
    <source>
        <dbReference type="PROSITE" id="PS51762"/>
    </source>
</evidence>
<evidence type="ECO:0000313" key="8">
    <source>
        <dbReference type="Proteomes" id="UP000038830"/>
    </source>
</evidence>
<evidence type="ECO:0000256" key="2">
    <source>
        <dbReference type="ARBA" id="ARBA00022801"/>
    </source>
</evidence>
<evidence type="ECO:0000313" key="7">
    <source>
        <dbReference type="EMBL" id="CEP21637.1"/>
    </source>
</evidence>
<evidence type="ECO:0000256" key="1">
    <source>
        <dbReference type="ARBA" id="ARBA00022729"/>
    </source>
</evidence>
<dbReference type="Pfam" id="PF00722">
    <property type="entry name" value="Glyco_hydro_16"/>
    <property type="match status" value="1"/>
</dbReference>
<feature type="compositionally biased region" description="Low complexity" evidence="4">
    <location>
        <begin position="351"/>
        <end position="504"/>
    </location>
</feature>
<evidence type="ECO:0000256" key="4">
    <source>
        <dbReference type="SAM" id="MobiDB-lite"/>
    </source>
</evidence>
<feature type="domain" description="GH16" evidence="6">
    <location>
        <begin position="73"/>
        <end position="310"/>
    </location>
</feature>
<reference evidence="8" key="1">
    <citation type="journal article" date="2015" name="J. Biotechnol.">
        <title>The structure of the Cyberlindnera jadinii genome and its relation to Candida utilis analyzed by the occurrence of single nucleotide polymorphisms.</title>
        <authorList>
            <person name="Rupp O."/>
            <person name="Brinkrolf K."/>
            <person name="Buerth C."/>
            <person name="Kunigo M."/>
            <person name="Schneider J."/>
            <person name="Jaenicke S."/>
            <person name="Goesmann A."/>
            <person name="Puehler A."/>
            <person name="Jaeger K.-E."/>
            <person name="Ernst J.F."/>
        </authorList>
    </citation>
    <scope>NUCLEOTIDE SEQUENCE [LARGE SCALE GENOMIC DNA]</scope>
    <source>
        <strain evidence="8">ATCC 18201 / CBS 1600 / BCRC 20928 / JCM 3617 / NBRC 0987 / NRRL Y-1542</strain>
    </source>
</reference>
<keyword evidence="3" id="KW-0326">Glycosidase</keyword>
<dbReference type="GO" id="GO:0016757">
    <property type="term" value="F:glycosyltransferase activity"/>
    <property type="evidence" value="ECO:0007669"/>
    <property type="project" value="TreeGrafter"/>
</dbReference>
<dbReference type="AlphaFoldDB" id="A0A0H5C248"/>
<dbReference type="GO" id="GO:0005975">
    <property type="term" value="P:carbohydrate metabolic process"/>
    <property type="evidence" value="ECO:0007669"/>
    <property type="project" value="InterPro"/>
</dbReference>
<dbReference type="PANTHER" id="PTHR10963:SF22">
    <property type="entry name" value="GLYCOSIDASE CRH2-RELATED"/>
    <property type="match status" value="1"/>
</dbReference>
<proteinExistence type="predicted"/>
<feature type="chain" id="PRO_5005216444" evidence="5">
    <location>
        <begin position="19"/>
        <end position="550"/>
    </location>
</feature>
<dbReference type="PROSITE" id="PS51762">
    <property type="entry name" value="GH16_2"/>
    <property type="match status" value="1"/>
</dbReference>
<dbReference type="InterPro" id="IPR013320">
    <property type="entry name" value="ConA-like_dom_sf"/>
</dbReference>
<name>A0A0H5C248_CYBJN</name>
<dbReference type="InterPro" id="IPR000757">
    <property type="entry name" value="Beta-glucanase-like"/>
</dbReference>
<gene>
    <name evidence="7" type="primary">UTR2</name>
    <name evidence="7" type="ORF">BN1211_1774</name>
</gene>
<feature type="signal peptide" evidence="5">
    <location>
        <begin position="1"/>
        <end position="18"/>
    </location>
</feature>
<dbReference type="GO" id="GO:0004553">
    <property type="term" value="F:hydrolase activity, hydrolyzing O-glycosyl compounds"/>
    <property type="evidence" value="ECO:0007669"/>
    <property type="project" value="InterPro"/>
</dbReference>
<accession>A0A0H5C248</accession>
<evidence type="ECO:0000256" key="3">
    <source>
        <dbReference type="ARBA" id="ARBA00023295"/>
    </source>
</evidence>
<dbReference type="Gene3D" id="2.60.120.200">
    <property type="match status" value="1"/>
</dbReference>
<dbReference type="GO" id="GO:0031505">
    <property type="term" value="P:fungal-type cell wall organization"/>
    <property type="evidence" value="ECO:0007669"/>
    <property type="project" value="TreeGrafter"/>
</dbReference>
<keyword evidence="2" id="KW-0378">Hydrolase</keyword>
<sequence>MLPIAVLSILGLATSVQATISCSSSSQCPESAPCCGQFGTCGTGANCLGGCNPKYSFKPEACMAMPICKDVETTFGSQSFPNVEEYMGNPNDTDWYYTGYVENSDDGLLIEMPKDSTGTVVSSSRFLWYGKFGATFKTSRGAGVVSAMISFSNTQDEIDWEFVNYNLEQAETNYFHQGVENWKNMEAFSLSNTFENFHKYEVEWTEDYVSWSLDGKVVRTLNKVDTYNSATDEYDFPQTPSRVQLSLWPVLESAGEGTKEWAGGSVDWDSEDIQEKGYYYVTVKDAYIQCGDVPSGTEIDGSNAYVYTSNSEYNQDTVKITNADTAICSFDNSGLDDNSGCQGESEDDSSSESSNSSVSSESSSSESSSHSSSQSSSHSSSQSSSHSSSQSSSHSSSQSSSHSSSQSSSHSSSQSSSHSSSASSSHSSSASSSHSSSVSASRTSDSSSKSSESSAYSSESSVESSASSRASSTRESSTSSSELTTLSSTSEEAITTTEATTTSEGNRLIQSSAVTSTTSIESYSTANQAPKLITTGGVNAFLLVALAQLL</sequence>
<organism evidence="7 8">
    <name type="scientific">Cyberlindnera jadinii (strain ATCC 18201 / CBS 1600 / BCRC 20928 / JCM 3617 / NBRC 0987 / NRRL Y-1542)</name>
    <name type="common">Torula yeast</name>
    <name type="synonym">Candida utilis</name>
    <dbReference type="NCBI Taxonomy" id="983966"/>
    <lineage>
        <taxon>Eukaryota</taxon>
        <taxon>Fungi</taxon>
        <taxon>Dikarya</taxon>
        <taxon>Ascomycota</taxon>
        <taxon>Saccharomycotina</taxon>
        <taxon>Saccharomycetes</taxon>
        <taxon>Phaffomycetales</taxon>
        <taxon>Phaffomycetaceae</taxon>
        <taxon>Cyberlindnera</taxon>
    </lineage>
</organism>
<dbReference type="Proteomes" id="UP000038830">
    <property type="component" value="Unassembled WGS sequence"/>
</dbReference>